<comment type="similarity">
    <text evidence="1 4">Belongs to the glycosyl hydrolase 32 family.</text>
</comment>
<feature type="domain" description="Glycosyl hydrolase family 32 N-terminal" evidence="6">
    <location>
        <begin position="35"/>
        <end position="337"/>
    </location>
</feature>
<dbReference type="SUPFAM" id="SSF75005">
    <property type="entry name" value="Arabinanase/levansucrase/invertase"/>
    <property type="match status" value="1"/>
</dbReference>
<keyword evidence="3 4" id="KW-0326">Glycosidase</keyword>
<evidence type="ECO:0000313" key="8">
    <source>
        <dbReference type="EMBL" id="KAG2188724.1"/>
    </source>
</evidence>
<comment type="caution">
    <text evidence="8">The sequence shown here is derived from an EMBL/GenBank/DDBJ whole genome shotgun (WGS) entry which is preliminary data.</text>
</comment>
<dbReference type="GO" id="GO:0005987">
    <property type="term" value="P:sucrose catabolic process"/>
    <property type="evidence" value="ECO:0007669"/>
    <property type="project" value="TreeGrafter"/>
</dbReference>
<dbReference type="SMART" id="SM00640">
    <property type="entry name" value="Glyco_32"/>
    <property type="match status" value="1"/>
</dbReference>
<organism evidence="8 9">
    <name type="scientific">Umbelopsis vinacea</name>
    <dbReference type="NCBI Taxonomy" id="44442"/>
    <lineage>
        <taxon>Eukaryota</taxon>
        <taxon>Fungi</taxon>
        <taxon>Fungi incertae sedis</taxon>
        <taxon>Mucoromycota</taxon>
        <taxon>Mucoromycotina</taxon>
        <taxon>Umbelopsidomycetes</taxon>
        <taxon>Umbelopsidales</taxon>
        <taxon>Umbelopsidaceae</taxon>
        <taxon>Umbelopsis</taxon>
    </lineage>
</organism>
<evidence type="ECO:0000256" key="5">
    <source>
        <dbReference type="SAM" id="SignalP"/>
    </source>
</evidence>
<dbReference type="AlphaFoldDB" id="A0A8H7URY6"/>
<reference evidence="8" key="1">
    <citation type="submission" date="2020-12" db="EMBL/GenBank/DDBJ databases">
        <title>Metabolic potential, ecology and presence of endohyphal bacteria is reflected in genomic diversity of Mucoromycotina.</title>
        <authorList>
            <person name="Muszewska A."/>
            <person name="Okrasinska A."/>
            <person name="Steczkiewicz K."/>
            <person name="Drgas O."/>
            <person name="Orlowska M."/>
            <person name="Perlinska-Lenart U."/>
            <person name="Aleksandrzak-Piekarczyk T."/>
            <person name="Szatraj K."/>
            <person name="Zielenkiewicz U."/>
            <person name="Pilsyk S."/>
            <person name="Malc E."/>
            <person name="Mieczkowski P."/>
            <person name="Kruszewska J.S."/>
            <person name="Biernat P."/>
            <person name="Pawlowska J."/>
        </authorList>
    </citation>
    <scope>NUCLEOTIDE SEQUENCE</scope>
    <source>
        <strain evidence="8">WA0000051536</strain>
    </source>
</reference>
<evidence type="ECO:0008006" key="10">
    <source>
        <dbReference type="Google" id="ProtNLM"/>
    </source>
</evidence>
<dbReference type="FunFam" id="2.115.10.20:FF:000002">
    <property type="entry name" value="Invertase 2"/>
    <property type="match status" value="1"/>
</dbReference>
<sequence length="510" mass="56775">MKISIVSFLVSACVAVGVSAKMVPGYNQTRRPQVHFSPPVNFMNDPNGLFYYNGTYHMYYQYNPTGITAGNQHWGHATSDDLYHWHNQAIALSPESPDEGIFSGSAVVDVDNTSGFFGNQSSSNPGIVAIYTLNTPSKETQNIAYSTDGGYTFTKYSGNPVIDIDSNQFRDPKVIWHADTKKWVMAVALPTQFSVVFYTSSDLKTWEKASTFSHHGWLGNQFECPNLVQVPVHNSQQQNSGEYKWVLVISVNPGAPQGGSFTQFFPGEFDGTHFTPEDDAARWVDFGKDNYAMQFFYGTQNKTLGVGWASNWQYTNIVPTSPWRSAMTLPRQYALWNDPVLSWQFISNPTDMSTIMKKNLFSGKVTKSQNIKLGDGSGAYYFDIYVSQDQGQATQRANFTFISSSTKEELRIGLLMDNGPFFFIDRSGTKGFDYPLFTDKFATIQYGGIGGWHVYGVLDKMILETFLNEGEQSATTTYFSNGVLDKLSISLDSGLSATVNVTALSSGWDQ</sequence>
<gene>
    <name evidence="8" type="ORF">INT44_003863</name>
</gene>
<feature type="domain" description="Glycosyl hydrolase family 32 C-terminal" evidence="7">
    <location>
        <begin position="367"/>
        <end position="492"/>
    </location>
</feature>
<evidence type="ECO:0000256" key="1">
    <source>
        <dbReference type="ARBA" id="ARBA00009902"/>
    </source>
</evidence>
<dbReference type="GO" id="GO:0004575">
    <property type="term" value="F:sucrose alpha-glucosidase activity"/>
    <property type="evidence" value="ECO:0007669"/>
    <property type="project" value="TreeGrafter"/>
</dbReference>
<dbReference type="Gene3D" id="2.60.120.560">
    <property type="entry name" value="Exo-inulinase, domain 1"/>
    <property type="match status" value="1"/>
</dbReference>
<dbReference type="InterPro" id="IPR023296">
    <property type="entry name" value="Glyco_hydro_beta-prop_sf"/>
</dbReference>
<dbReference type="InterPro" id="IPR013148">
    <property type="entry name" value="Glyco_hydro_32_N"/>
</dbReference>
<feature type="chain" id="PRO_5034120116" description="Glycoside hydrolase family 32 protein" evidence="5">
    <location>
        <begin position="21"/>
        <end position="510"/>
    </location>
</feature>
<dbReference type="Proteomes" id="UP000612746">
    <property type="component" value="Unassembled WGS sequence"/>
</dbReference>
<accession>A0A8H7URY6</accession>
<dbReference type="EMBL" id="JAEPRA010000001">
    <property type="protein sequence ID" value="KAG2188724.1"/>
    <property type="molecule type" value="Genomic_DNA"/>
</dbReference>
<dbReference type="InterPro" id="IPR001362">
    <property type="entry name" value="Glyco_hydro_32"/>
</dbReference>
<dbReference type="CDD" id="cd18622">
    <property type="entry name" value="GH32_Inu-like"/>
    <property type="match status" value="1"/>
</dbReference>
<evidence type="ECO:0000259" key="7">
    <source>
        <dbReference type="Pfam" id="PF08244"/>
    </source>
</evidence>
<keyword evidence="2 4" id="KW-0378">Hydrolase</keyword>
<evidence type="ECO:0000256" key="3">
    <source>
        <dbReference type="ARBA" id="ARBA00023295"/>
    </source>
</evidence>
<dbReference type="PROSITE" id="PS00609">
    <property type="entry name" value="GLYCOSYL_HYDROL_F32"/>
    <property type="match status" value="1"/>
</dbReference>
<evidence type="ECO:0000313" key="9">
    <source>
        <dbReference type="Proteomes" id="UP000612746"/>
    </source>
</evidence>
<name>A0A8H7URY6_9FUNG</name>
<dbReference type="GO" id="GO:0000324">
    <property type="term" value="C:fungal-type vacuole"/>
    <property type="evidence" value="ECO:0007669"/>
    <property type="project" value="TreeGrafter"/>
</dbReference>
<evidence type="ECO:0000256" key="4">
    <source>
        <dbReference type="RuleBase" id="RU362110"/>
    </source>
</evidence>
<protein>
    <recommendedName>
        <fullName evidence="10">Glycoside hydrolase family 32 protein</fullName>
    </recommendedName>
</protein>
<dbReference type="Pfam" id="PF08244">
    <property type="entry name" value="Glyco_hydro_32C"/>
    <property type="match status" value="1"/>
</dbReference>
<feature type="signal peptide" evidence="5">
    <location>
        <begin position="1"/>
        <end position="20"/>
    </location>
</feature>
<proteinExistence type="inferred from homology"/>
<evidence type="ECO:0000259" key="6">
    <source>
        <dbReference type="Pfam" id="PF00251"/>
    </source>
</evidence>
<dbReference type="PANTHER" id="PTHR42800:SF2">
    <property type="entry name" value="INVERTASE-RELATED"/>
    <property type="match status" value="1"/>
</dbReference>
<keyword evidence="5" id="KW-0732">Signal</keyword>
<dbReference type="InterPro" id="IPR013189">
    <property type="entry name" value="Glyco_hydro_32_C"/>
</dbReference>
<dbReference type="Gene3D" id="2.115.10.20">
    <property type="entry name" value="Glycosyl hydrolase domain, family 43"/>
    <property type="match status" value="1"/>
</dbReference>
<dbReference type="Pfam" id="PF00251">
    <property type="entry name" value="Glyco_hydro_32N"/>
    <property type="match status" value="1"/>
</dbReference>
<dbReference type="OrthoDB" id="202537at2759"/>
<dbReference type="PANTHER" id="PTHR42800">
    <property type="entry name" value="EXOINULINASE INUD (AFU_ORTHOLOGUE AFUA_5G00480)"/>
    <property type="match status" value="1"/>
</dbReference>
<dbReference type="InterPro" id="IPR013320">
    <property type="entry name" value="ConA-like_dom_sf"/>
</dbReference>
<dbReference type="InterPro" id="IPR018053">
    <property type="entry name" value="Glyco_hydro_32_AS"/>
</dbReference>
<dbReference type="SUPFAM" id="SSF49899">
    <property type="entry name" value="Concanavalin A-like lectins/glucanases"/>
    <property type="match status" value="1"/>
</dbReference>
<evidence type="ECO:0000256" key="2">
    <source>
        <dbReference type="ARBA" id="ARBA00022801"/>
    </source>
</evidence>
<keyword evidence="9" id="KW-1185">Reference proteome</keyword>